<evidence type="ECO:0000313" key="1">
    <source>
        <dbReference type="EMBL" id="PKI48865.1"/>
    </source>
</evidence>
<sequence>MARGSRSHGLTLLVVNPREREKDLRGGKEPRRWLCSVEWLLDRDLLIMGKREGRKEDRRRGVANQGLGRGSHRLAWGVEEARGSVGCVFDFCDSNGKCIVDVG</sequence>
<comment type="caution">
    <text evidence="1">The sequence shown here is derived from an EMBL/GenBank/DDBJ whole genome shotgun (WGS) entry which is preliminary data.</text>
</comment>
<accession>A0A2I0IY52</accession>
<proteinExistence type="predicted"/>
<dbReference type="Proteomes" id="UP000233551">
    <property type="component" value="Unassembled WGS sequence"/>
</dbReference>
<keyword evidence="2" id="KW-1185">Reference proteome</keyword>
<dbReference type="EMBL" id="PGOL01002319">
    <property type="protein sequence ID" value="PKI48865.1"/>
    <property type="molecule type" value="Genomic_DNA"/>
</dbReference>
<gene>
    <name evidence="1" type="ORF">CRG98_030713</name>
</gene>
<evidence type="ECO:0000313" key="2">
    <source>
        <dbReference type="Proteomes" id="UP000233551"/>
    </source>
</evidence>
<protein>
    <submittedName>
        <fullName evidence="1">Uncharacterized protein</fullName>
    </submittedName>
</protein>
<reference evidence="1 2" key="1">
    <citation type="submission" date="2017-11" db="EMBL/GenBank/DDBJ databases">
        <title>De-novo sequencing of pomegranate (Punica granatum L.) genome.</title>
        <authorList>
            <person name="Akparov Z."/>
            <person name="Amiraslanov A."/>
            <person name="Hajiyeva S."/>
            <person name="Abbasov M."/>
            <person name="Kaur K."/>
            <person name="Hamwieh A."/>
            <person name="Solovyev V."/>
            <person name="Salamov A."/>
            <person name="Braich B."/>
            <person name="Kosarev P."/>
            <person name="Mahmoud A."/>
            <person name="Hajiyev E."/>
            <person name="Babayeva S."/>
            <person name="Izzatullayeva V."/>
            <person name="Mammadov A."/>
            <person name="Mammadov A."/>
            <person name="Sharifova S."/>
            <person name="Ojaghi J."/>
            <person name="Eynullazada K."/>
            <person name="Bayramov B."/>
            <person name="Abdulazimova A."/>
            <person name="Shahmuradov I."/>
        </authorList>
    </citation>
    <scope>NUCLEOTIDE SEQUENCE [LARGE SCALE GENOMIC DNA]</scope>
    <source>
        <strain evidence="2">cv. AG2017</strain>
        <tissue evidence="1">Leaf</tissue>
    </source>
</reference>
<organism evidence="1 2">
    <name type="scientific">Punica granatum</name>
    <name type="common">Pomegranate</name>
    <dbReference type="NCBI Taxonomy" id="22663"/>
    <lineage>
        <taxon>Eukaryota</taxon>
        <taxon>Viridiplantae</taxon>
        <taxon>Streptophyta</taxon>
        <taxon>Embryophyta</taxon>
        <taxon>Tracheophyta</taxon>
        <taxon>Spermatophyta</taxon>
        <taxon>Magnoliopsida</taxon>
        <taxon>eudicotyledons</taxon>
        <taxon>Gunneridae</taxon>
        <taxon>Pentapetalae</taxon>
        <taxon>rosids</taxon>
        <taxon>malvids</taxon>
        <taxon>Myrtales</taxon>
        <taxon>Lythraceae</taxon>
        <taxon>Punica</taxon>
    </lineage>
</organism>
<dbReference type="AlphaFoldDB" id="A0A2I0IY52"/>
<name>A0A2I0IY52_PUNGR</name>